<dbReference type="CDD" id="cd15482">
    <property type="entry name" value="Sialidase_non-viral"/>
    <property type="match status" value="1"/>
</dbReference>
<dbReference type="PANTHER" id="PTHR43739:SF5">
    <property type="entry name" value="EXO-ALPHA-SIALIDASE"/>
    <property type="match status" value="1"/>
</dbReference>
<reference evidence="1" key="1">
    <citation type="submission" date="2019-03" db="EMBL/GenBank/DDBJ databases">
        <title>Afifella sp. nov., isolated from activated sludge.</title>
        <authorList>
            <person name="Li Q."/>
            <person name="Liu Y."/>
        </authorList>
    </citation>
    <scope>NUCLEOTIDE SEQUENCE</scope>
    <source>
        <strain evidence="1">L72</strain>
    </source>
</reference>
<dbReference type="SUPFAM" id="SSF110296">
    <property type="entry name" value="Oligoxyloglucan reducing end-specific cellobiohydrolase"/>
    <property type="match status" value="1"/>
</dbReference>
<dbReference type="Gene3D" id="2.130.10.10">
    <property type="entry name" value="YVTN repeat-like/Quinoprotein amine dehydrogenase"/>
    <property type="match status" value="2"/>
</dbReference>
<dbReference type="GO" id="GO:0010411">
    <property type="term" value="P:xyloglucan metabolic process"/>
    <property type="evidence" value="ECO:0007669"/>
    <property type="project" value="TreeGrafter"/>
</dbReference>
<keyword evidence="2" id="KW-1185">Reference proteome</keyword>
<gene>
    <name evidence="1" type="ORF">E4O86_01065</name>
</gene>
<organism evidence="1 2">
    <name type="scientific">Propylenella binzhouense</name>
    <dbReference type="NCBI Taxonomy" id="2555902"/>
    <lineage>
        <taxon>Bacteria</taxon>
        <taxon>Pseudomonadati</taxon>
        <taxon>Pseudomonadota</taxon>
        <taxon>Alphaproteobacteria</taxon>
        <taxon>Hyphomicrobiales</taxon>
        <taxon>Propylenellaceae</taxon>
        <taxon>Propylenella</taxon>
    </lineage>
</organism>
<accession>A0A964T0T1</accession>
<dbReference type="OrthoDB" id="9764804at2"/>
<comment type="caution">
    <text evidence="1">The sequence shown here is derived from an EMBL/GenBank/DDBJ whole genome shotgun (WGS) entry which is preliminary data.</text>
</comment>
<dbReference type="InterPro" id="IPR052025">
    <property type="entry name" value="Xyloglucanase_GH74"/>
</dbReference>
<evidence type="ECO:0000313" key="1">
    <source>
        <dbReference type="EMBL" id="MYZ46313.1"/>
    </source>
</evidence>
<name>A0A964T0T1_9HYPH</name>
<evidence type="ECO:0000313" key="2">
    <source>
        <dbReference type="Proteomes" id="UP000773614"/>
    </source>
</evidence>
<protein>
    <submittedName>
        <fullName evidence="1">Exo-alpha-sialidase</fullName>
    </submittedName>
</protein>
<dbReference type="Proteomes" id="UP000773614">
    <property type="component" value="Unassembled WGS sequence"/>
</dbReference>
<dbReference type="PANTHER" id="PTHR43739">
    <property type="entry name" value="XYLOGLUCANASE (EUROFUNG)"/>
    <property type="match status" value="1"/>
</dbReference>
<sequence>MTKALKRTTDGRAMKRPIRLILAAGAVTAVLGVVLMWQADASETVPLSRVSHIHGIAVDRQEPSWLYLATHHGVWRTAPDGMAERISADRSDYMGFTPHPIEPATFYASGHPEGGGNLGVLVSRDGGRSWTQVARGANGSVDFHAMDVSPADPHVIYWLYRGIQVSRDGGTSWTITGTPPADIFDLAADPQEPDTVYAASRNGLMVSRDGARTWRAATVWTRPASLVQGTPDGTVYAFVVGAGLVKRSGPIGSWETVSDGFGDRFLLHLAADPADRDRLFVVTQHSEILASADGGRTWTRLS</sequence>
<proteinExistence type="predicted"/>
<dbReference type="RefSeq" id="WP_161138656.1">
    <property type="nucleotide sequence ID" value="NZ_SPKJ01000002.1"/>
</dbReference>
<dbReference type="AlphaFoldDB" id="A0A964T0T1"/>
<dbReference type="EMBL" id="SPKJ01000002">
    <property type="protein sequence ID" value="MYZ46313.1"/>
    <property type="molecule type" value="Genomic_DNA"/>
</dbReference>
<dbReference type="InterPro" id="IPR015943">
    <property type="entry name" value="WD40/YVTN_repeat-like_dom_sf"/>
</dbReference>